<dbReference type="SUPFAM" id="SSF52540">
    <property type="entry name" value="P-loop containing nucleoside triphosphate hydrolases"/>
    <property type="match status" value="1"/>
</dbReference>
<dbReference type="SMART" id="SM00173">
    <property type="entry name" value="RAS"/>
    <property type="match status" value="1"/>
</dbReference>
<dbReference type="GO" id="GO:0005525">
    <property type="term" value="F:GTP binding"/>
    <property type="evidence" value="ECO:0007669"/>
    <property type="project" value="InterPro"/>
</dbReference>
<dbReference type="PROSITE" id="PS51420">
    <property type="entry name" value="RHO"/>
    <property type="match status" value="1"/>
</dbReference>
<dbReference type="InterPro" id="IPR027417">
    <property type="entry name" value="P-loop_NTPase"/>
</dbReference>
<name>A0A1E4SBN3_9ASCO</name>
<dbReference type="EMBL" id="KV453916">
    <property type="protein sequence ID" value="ODV76950.1"/>
    <property type="molecule type" value="Genomic_DNA"/>
</dbReference>
<evidence type="ECO:0000256" key="1">
    <source>
        <dbReference type="ARBA" id="ARBA00022741"/>
    </source>
</evidence>
<dbReference type="AlphaFoldDB" id="A0A1E4SBN3"/>
<dbReference type="Proteomes" id="UP000094285">
    <property type="component" value="Unassembled WGS sequence"/>
</dbReference>
<dbReference type="InterPro" id="IPR005225">
    <property type="entry name" value="Small_GTP-bd"/>
</dbReference>
<dbReference type="InterPro" id="IPR001806">
    <property type="entry name" value="Small_GTPase"/>
</dbReference>
<dbReference type="GeneID" id="30984773"/>
<dbReference type="SMART" id="SM00175">
    <property type="entry name" value="RAB"/>
    <property type="match status" value="1"/>
</dbReference>
<protein>
    <submittedName>
        <fullName evidence="2">Ras-domain-containing protein</fullName>
    </submittedName>
</protein>
<dbReference type="GO" id="GO:0003924">
    <property type="term" value="F:GTPase activity"/>
    <property type="evidence" value="ECO:0007669"/>
    <property type="project" value="InterPro"/>
</dbReference>
<dbReference type="NCBIfam" id="TIGR00231">
    <property type="entry name" value="small_GTP"/>
    <property type="match status" value="1"/>
</dbReference>
<accession>A0A1E4SBN3</accession>
<dbReference type="PROSITE" id="PS51421">
    <property type="entry name" value="RAS"/>
    <property type="match status" value="1"/>
</dbReference>
<dbReference type="FunFam" id="3.40.50.300:FF:000808">
    <property type="entry name" value="Small GTP-binding protein, putative"/>
    <property type="match status" value="1"/>
</dbReference>
<proteinExistence type="predicted"/>
<gene>
    <name evidence="2" type="ORF">CANTADRAFT_56917</name>
</gene>
<dbReference type="PRINTS" id="PR00449">
    <property type="entry name" value="RASTRNSFRMNG"/>
</dbReference>
<keyword evidence="3" id="KW-1185">Reference proteome</keyword>
<organism evidence="2 3">
    <name type="scientific">Suhomyces tanzawaensis NRRL Y-17324</name>
    <dbReference type="NCBI Taxonomy" id="984487"/>
    <lineage>
        <taxon>Eukaryota</taxon>
        <taxon>Fungi</taxon>
        <taxon>Dikarya</taxon>
        <taxon>Ascomycota</taxon>
        <taxon>Saccharomycotina</taxon>
        <taxon>Pichiomycetes</taxon>
        <taxon>Debaryomycetaceae</taxon>
        <taxon>Suhomyces</taxon>
    </lineage>
</organism>
<dbReference type="PROSITE" id="PS51419">
    <property type="entry name" value="RAB"/>
    <property type="match status" value="1"/>
</dbReference>
<dbReference type="Pfam" id="PF00071">
    <property type="entry name" value="Ras"/>
    <property type="match status" value="1"/>
</dbReference>
<evidence type="ECO:0000313" key="2">
    <source>
        <dbReference type="EMBL" id="ODV76950.1"/>
    </source>
</evidence>
<dbReference type="OrthoDB" id="63533at2759"/>
<reference evidence="3" key="1">
    <citation type="submission" date="2016-05" db="EMBL/GenBank/DDBJ databases">
        <title>Comparative genomics of biotechnologically important yeasts.</title>
        <authorList>
            <consortium name="DOE Joint Genome Institute"/>
            <person name="Riley R."/>
            <person name="Haridas S."/>
            <person name="Wolfe K.H."/>
            <person name="Lopes M.R."/>
            <person name="Hittinger C.T."/>
            <person name="Goker M."/>
            <person name="Salamov A."/>
            <person name="Wisecaver J."/>
            <person name="Long T.M."/>
            <person name="Aerts A.L."/>
            <person name="Barry K."/>
            <person name="Choi C."/>
            <person name="Clum A."/>
            <person name="Coughlan A.Y."/>
            <person name="Deshpande S."/>
            <person name="Douglass A.P."/>
            <person name="Hanson S.J."/>
            <person name="Klenk H.-P."/>
            <person name="Labutti K."/>
            <person name="Lapidus A."/>
            <person name="Lindquist E."/>
            <person name="Lipzen A."/>
            <person name="Meier-Kolthoff J.P."/>
            <person name="Ohm R.A."/>
            <person name="Otillar R.P."/>
            <person name="Pangilinan J."/>
            <person name="Peng Y."/>
            <person name="Rokas A."/>
            <person name="Rosa C.A."/>
            <person name="Scheuner C."/>
            <person name="Sibirny A.A."/>
            <person name="Slot J.C."/>
            <person name="Stielow J.B."/>
            <person name="Sun H."/>
            <person name="Kurtzman C.P."/>
            <person name="Blackwell M."/>
            <person name="Grigoriev I.V."/>
            <person name="Jeffries T.W."/>
        </authorList>
    </citation>
    <scope>NUCLEOTIDE SEQUENCE [LARGE SCALE GENOMIC DNA]</scope>
    <source>
        <strain evidence="3">NRRL Y-17324</strain>
    </source>
</reference>
<dbReference type="RefSeq" id="XP_020062072.1">
    <property type="nucleotide sequence ID" value="XM_020210637.1"/>
</dbReference>
<sequence>MSSPVPPPPYKVVLLGDSSVGKTSLVTRFTTSRFNQHTANTIGAAFITKEHSVDDRKVHFEIWDTAGQERYRSLTPMYYRNARVALVCFDMDNVEESLNTAKYWIDQLAVNGGTDSSVPIRIKLVGNKRDLLQTHEDTRRQEEQEAIEGFCSENDLEQLWETSAKDGHGVNELFDGIVKDIEEDFFTEYYQRAEDARGRSDSLGQLGFILNRREANNNCC</sequence>
<dbReference type="STRING" id="984487.A0A1E4SBN3"/>
<dbReference type="PANTHER" id="PTHR47978">
    <property type="match status" value="1"/>
</dbReference>
<dbReference type="SMART" id="SM00174">
    <property type="entry name" value="RHO"/>
    <property type="match status" value="1"/>
</dbReference>
<keyword evidence="1" id="KW-0547">Nucleotide-binding</keyword>
<dbReference type="Gene3D" id="3.40.50.300">
    <property type="entry name" value="P-loop containing nucleotide triphosphate hydrolases"/>
    <property type="match status" value="1"/>
</dbReference>
<evidence type="ECO:0000313" key="3">
    <source>
        <dbReference type="Proteomes" id="UP000094285"/>
    </source>
</evidence>